<reference evidence="6 7" key="1">
    <citation type="journal article" date="2020" name="J Geophys Res Biogeosci">
        <title>Magnetotaxis as an Adaptation to Enable Bacterial Shuttling of Microbial Sulfur and Sulfur Cycling Across Aquatic Oxic#Anoxic Interfaces.</title>
        <authorList>
            <person name="Li J."/>
            <person name="Liu P."/>
            <person name="Wang J."/>
            <person name="Roberts A.P."/>
            <person name="Pan Y."/>
        </authorList>
    </citation>
    <scope>NUCLEOTIDE SEQUENCE [LARGE SCALE GENOMIC DNA]</scope>
    <source>
        <strain evidence="6 7">MYR-1_YQ</strain>
    </source>
</reference>
<feature type="domain" description="CHAT" evidence="5">
    <location>
        <begin position="7"/>
        <end position="241"/>
    </location>
</feature>
<evidence type="ECO:0000313" key="7">
    <source>
        <dbReference type="Proteomes" id="UP001196980"/>
    </source>
</evidence>
<dbReference type="InterPro" id="IPR024983">
    <property type="entry name" value="CHAT_dom"/>
</dbReference>
<organism evidence="6 7">
    <name type="scientific">Candidatus Magnetobacterium casense</name>
    <dbReference type="NCBI Taxonomy" id="1455061"/>
    <lineage>
        <taxon>Bacteria</taxon>
        <taxon>Pseudomonadati</taxon>
        <taxon>Nitrospirota</taxon>
        <taxon>Thermodesulfovibrionia</taxon>
        <taxon>Thermodesulfovibrionales</taxon>
        <taxon>Candidatus Magnetobacteriaceae</taxon>
        <taxon>Candidatus Magnetobacterium</taxon>
    </lineage>
</organism>
<dbReference type="Proteomes" id="UP001196980">
    <property type="component" value="Unassembled WGS sequence"/>
</dbReference>
<keyword evidence="2 3" id="KW-0802">TPR repeat</keyword>
<feature type="repeat" description="TPR" evidence="3">
    <location>
        <begin position="841"/>
        <end position="874"/>
    </location>
</feature>
<evidence type="ECO:0000313" key="6">
    <source>
        <dbReference type="EMBL" id="MBV6341328.1"/>
    </source>
</evidence>
<dbReference type="Pfam" id="PF00004">
    <property type="entry name" value="AAA"/>
    <property type="match status" value="1"/>
</dbReference>
<proteinExistence type="predicted"/>
<dbReference type="PANTHER" id="PTHR45641">
    <property type="entry name" value="TETRATRICOPEPTIDE REPEAT PROTEIN (AFU_ORTHOLOGUE AFUA_6G03870)"/>
    <property type="match status" value="1"/>
</dbReference>
<dbReference type="PROSITE" id="PS50005">
    <property type="entry name" value="TPR"/>
    <property type="match status" value="2"/>
</dbReference>
<evidence type="ECO:0000259" key="4">
    <source>
        <dbReference type="Pfam" id="PF00004"/>
    </source>
</evidence>
<evidence type="ECO:0000256" key="2">
    <source>
        <dbReference type="ARBA" id="ARBA00022803"/>
    </source>
</evidence>
<comment type="caution">
    <text evidence="6">The sequence shown here is derived from an EMBL/GenBank/DDBJ whole genome shotgun (WGS) entry which is preliminary data.</text>
</comment>
<sequence length="914" mass="103064">NTLQRLIDKAMKTGGHTNLYIQTPYDLTQLPFELLNNGGFVLINHNMHVIRLVEQRNELNPVERKKEPLRMLFMACSPTDEGLDVLDFEKEEERIFDNTSKYNIDMQVEDTGSLEGLKQVNNSSGGFDIIHITGHAGMDEEMGPVFCMEDEVGNLKKVSPEGLWDAIAQFPPKILFLSGCSTGEEASSESFAYRMAHKGVRWVLGWGLSVSDYGAMVVAGKIYESLSVGNGIDYAVQSARRLTESKYHPWPLLRLFGDRSPIMPLVEAGQPLRHVNPVKMRHKVLKDSNVRVLESGFVGRRRNVQRGVKVLRGEDDKFGLLVRGPAGIGKSCLIGKLVERFTDKELVVFHGVVSEKDVILNLMKLFDKLDNKDGLVILKSDSVYEEKIKALFRKVFKSQIPTIIYFDDFERNLDRRGNQHHVKNAVKGIISPFLEAIDWAEGKSNVVITSRYNFILEHEVENLLATSLYDLTLRSFDGADLSKKKRELACIAKSKNVDLYLKYGGGNPRLLEWLDVIARDEGKYDLSALETRLQGKQAEFIHKYLAGVIAATEGEGFHTFIQKAAVYRKPVGKDAFEGIGDAEFLETGVDLTLVEREDVPNGEAVYWVTPVIRENMWSKLTVDEMSAMHKHAYQWYDGWISRATEPNYAYMEEAVHHALEVDNIPGACKHAAVLGQYFDDMVLYRSGRAFMEKVAVRVSDAVIDEAKAKKDAKVGDFLNEYGKLLWTLGDSKQAIAFHKKSLAIRLEVYGEKHPHVAQSYNNIGEALRALDKSKQAIVFHKKALDIQLEVYGKKHQDVALSYNNIGVAWHSLGKAKQAIEFYEKSLAIQLEVHGEKHPRVATSYGNIGSAWKSLGDSKQAIEFFKKALAIFLEVYGERHPNIATSYRNLAIVLRKSGNRQKASFYEAKARAAWH</sequence>
<feature type="repeat" description="TPR" evidence="3">
    <location>
        <begin position="799"/>
        <end position="832"/>
    </location>
</feature>
<keyword evidence="1" id="KW-0677">Repeat</keyword>
<evidence type="ECO:0000256" key="1">
    <source>
        <dbReference type="ARBA" id="ARBA00022737"/>
    </source>
</evidence>
<name>A0ABS6RZL1_9BACT</name>
<dbReference type="PANTHER" id="PTHR45641:SF1">
    <property type="entry name" value="AAA+ ATPASE DOMAIN-CONTAINING PROTEIN"/>
    <property type="match status" value="1"/>
</dbReference>
<dbReference type="SMART" id="SM00028">
    <property type="entry name" value="TPR"/>
    <property type="match status" value="4"/>
</dbReference>
<dbReference type="EMBL" id="JABXWD010000095">
    <property type="protein sequence ID" value="MBV6341328.1"/>
    <property type="molecule type" value="Genomic_DNA"/>
</dbReference>
<dbReference type="Pfam" id="PF12770">
    <property type="entry name" value="CHAT"/>
    <property type="match status" value="1"/>
</dbReference>
<dbReference type="InterPro" id="IPR003959">
    <property type="entry name" value="ATPase_AAA_core"/>
</dbReference>
<dbReference type="InterPro" id="IPR019734">
    <property type="entry name" value="TPR_rpt"/>
</dbReference>
<feature type="domain" description="ATPase AAA-type core" evidence="4">
    <location>
        <begin position="321"/>
        <end position="448"/>
    </location>
</feature>
<keyword evidence="7" id="KW-1185">Reference proteome</keyword>
<evidence type="ECO:0000256" key="3">
    <source>
        <dbReference type="PROSITE-ProRule" id="PRU00339"/>
    </source>
</evidence>
<feature type="non-terminal residue" evidence="6">
    <location>
        <position position="1"/>
    </location>
</feature>
<evidence type="ECO:0000259" key="5">
    <source>
        <dbReference type="Pfam" id="PF12770"/>
    </source>
</evidence>
<dbReference type="RefSeq" id="WP_218251963.1">
    <property type="nucleotide sequence ID" value="NZ_JABXWD010000095.1"/>
</dbReference>
<gene>
    <name evidence="6" type="ORF">HWQ67_07000</name>
</gene>
<dbReference type="Pfam" id="PF13424">
    <property type="entry name" value="TPR_12"/>
    <property type="match status" value="2"/>
</dbReference>
<protein>
    <submittedName>
        <fullName evidence="6">Tetratricopeptide repeat protein</fullName>
    </submittedName>
</protein>
<accession>A0ABS6RZL1</accession>